<evidence type="ECO:0000256" key="3">
    <source>
        <dbReference type="ARBA" id="ARBA00022824"/>
    </source>
</evidence>
<dbReference type="PANTHER" id="PTHR15351">
    <property type="entry name" value="ERLIN (ER LIPID RAFT ASSOCIATED PROTEIN) HOMOLOG"/>
    <property type="match status" value="1"/>
</dbReference>
<keyword evidence="6" id="KW-0472">Membrane</keyword>
<proteinExistence type="predicted"/>
<evidence type="ECO:0000256" key="8">
    <source>
        <dbReference type="SAM" id="Coils"/>
    </source>
</evidence>
<evidence type="ECO:0000256" key="5">
    <source>
        <dbReference type="ARBA" id="ARBA00022989"/>
    </source>
</evidence>
<dbReference type="GO" id="GO:0005789">
    <property type="term" value="C:endoplasmic reticulum membrane"/>
    <property type="evidence" value="ECO:0007669"/>
    <property type="project" value="UniProtKB-SubCell"/>
</dbReference>
<accession>A0A6C0J6L7</accession>
<dbReference type="GO" id="GO:0032933">
    <property type="term" value="P:SREBP signaling pathway"/>
    <property type="evidence" value="ECO:0007669"/>
    <property type="project" value="TreeGrafter"/>
</dbReference>
<evidence type="ECO:0000259" key="9">
    <source>
        <dbReference type="SMART" id="SM00244"/>
    </source>
</evidence>
<keyword evidence="4" id="KW-0735">Signal-anchor</keyword>
<sequence>MLFKLLILMSFTCISSAFIFHNVPRGEVGIYYRFGRLIPVVTTSGLHLKSPPPYTWGSTVQITPQTDYINDVQCGASDGTQMIFDEIAVGNHLKADYVIKTVSKFGENYDDYLVKNKVRSQIYVICSKMSSDEIYNTKFDTIDDELFTFLQKDNQKDSESGVVIDFVRMSKPRIPQNLQNKYNEIAQEKLELQIAKASATKLEQVHKNEKEKAVAFAEKQRAVSSKEDERLFEMKNQEKVREMISREIRFQNKLREAEGVYETIKKEAEGNKLLLTLEYLEMKKYEAYYNNAKHYGQINPTLFLRSEETSEKKQDKSSYADEQLYMSKYDKLNQ</sequence>
<reference evidence="10" key="1">
    <citation type="journal article" date="2020" name="Nature">
        <title>Giant virus diversity and host interactions through global metagenomics.</title>
        <authorList>
            <person name="Schulz F."/>
            <person name="Roux S."/>
            <person name="Paez-Espino D."/>
            <person name="Jungbluth S."/>
            <person name="Walsh D.A."/>
            <person name="Denef V.J."/>
            <person name="McMahon K.D."/>
            <person name="Konstantinidis K.T."/>
            <person name="Eloe-Fadrosh E.A."/>
            <person name="Kyrpides N.C."/>
            <person name="Woyke T."/>
        </authorList>
    </citation>
    <scope>NUCLEOTIDE SEQUENCE</scope>
    <source>
        <strain evidence="10">GVMAG-M-3300025860-12</strain>
    </source>
</reference>
<dbReference type="PANTHER" id="PTHR15351:SF3">
    <property type="entry name" value="ERLIN"/>
    <property type="match status" value="1"/>
</dbReference>
<keyword evidence="5" id="KW-1133">Transmembrane helix</keyword>
<keyword evidence="7" id="KW-0325">Glycoprotein</keyword>
<feature type="domain" description="Band 7" evidence="9">
    <location>
        <begin position="18"/>
        <end position="186"/>
    </location>
</feature>
<comment type="subcellular location">
    <subcellularLocation>
        <location evidence="1">Endoplasmic reticulum membrane</location>
        <topology evidence="1">Single-pass type II membrane protein</topology>
    </subcellularLocation>
</comment>
<evidence type="ECO:0000256" key="7">
    <source>
        <dbReference type="ARBA" id="ARBA00023180"/>
    </source>
</evidence>
<dbReference type="InterPro" id="IPR033294">
    <property type="entry name" value="Erlin1/2"/>
</dbReference>
<name>A0A6C0J6L7_9ZZZZ</name>
<dbReference type="GO" id="GO:0015485">
    <property type="term" value="F:cholesterol binding"/>
    <property type="evidence" value="ECO:0007669"/>
    <property type="project" value="TreeGrafter"/>
</dbReference>
<evidence type="ECO:0000256" key="1">
    <source>
        <dbReference type="ARBA" id="ARBA00004648"/>
    </source>
</evidence>
<keyword evidence="2" id="KW-0812">Transmembrane</keyword>
<keyword evidence="3" id="KW-0256">Endoplasmic reticulum</keyword>
<dbReference type="AlphaFoldDB" id="A0A6C0J6L7"/>
<protein>
    <recommendedName>
        <fullName evidence="9">Band 7 domain-containing protein</fullName>
    </recommendedName>
</protein>
<evidence type="ECO:0000256" key="4">
    <source>
        <dbReference type="ARBA" id="ARBA00022968"/>
    </source>
</evidence>
<evidence type="ECO:0000313" key="10">
    <source>
        <dbReference type="EMBL" id="QHU00267.1"/>
    </source>
</evidence>
<keyword evidence="8" id="KW-0175">Coiled coil</keyword>
<organism evidence="10">
    <name type="scientific">viral metagenome</name>
    <dbReference type="NCBI Taxonomy" id="1070528"/>
    <lineage>
        <taxon>unclassified sequences</taxon>
        <taxon>metagenomes</taxon>
        <taxon>organismal metagenomes</taxon>
    </lineage>
</organism>
<dbReference type="Pfam" id="PF01145">
    <property type="entry name" value="Band_7"/>
    <property type="match status" value="1"/>
</dbReference>
<dbReference type="SMART" id="SM00244">
    <property type="entry name" value="PHB"/>
    <property type="match status" value="1"/>
</dbReference>
<evidence type="ECO:0000256" key="6">
    <source>
        <dbReference type="ARBA" id="ARBA00023136"/>
    </source>
</evidence>
<feature type="coiled-coil region" evidence="8">
    <location>
        <begin position="178"/>
        <end position="212"/>
    </location>
</feature>
<evidence type="ECO:0000256" key="2">
    <source>
        <dbReference type="ARBA" id="ARBA00022692"/>
    </source>
</evidence>
<dbReference type="InterPro" id="IPR001107">
    <property type="entry name" value="Band_7"/>
</dbReference>
<dbReference type="GO" id="GO:0031625">
    <property type="term" value="F:ubiquitin protein ligase binding"/>
    <property type="evidence" value="ECO:0007669"/>
    <property type="project" value="InterPro"/>
</dbReference>
<dbReference type="EMBL" id="MN740325">
    <property type="protein sequence ID" value="QHU00267.1"/>
    <property type="molecule type" value="Genomic_DNA"/>
</dbReference>